<feature type="non-terminal residue" evidence="2">
    <location>
        <position position="1"/>
    </location>
</feature>
<protein>
    <submittedName>
        <fullName evidence="2">Uncharacterized protein</fullName>
    </submittedName>
</protein>
<organism evidence="2 3">
    <name type="scientific">Prorocentrum cordatum</name>
    <dbReference type="NCBI Taxonomy" id="2364126"/>
    <lineage>
        <taxon>Eukaryota</taxon>
        <taxon>Sar</taxon>
        <taxon>Alveolata</taxon>
        <taxon>Dinophyceae</taxon>
        <taxon>Prorocentrales</taxon>
        <taxon>Prorocentraceae</taxon>
        <taxon>Prorocentrum</taxon>
    </lineage>
</organism>
<reference evidence="2" key="1">
    <citation type="submission" date="2023-10" db="EMBL/GenBank/DDBJ databases">
        <authorList>
            <person name="Chen Y."/>
            <person name="Shah S."/>
            <person name="Dougan E. K."/>
            <person name="Thang M."/>
            <person name="Chan C."/>
        </authorList>
    </citation>
    <scope>NUCLEOTIDE SEQUENCE [LARGE SCALE GENOMIC DNA]</scope>
</reference>
<dbReference type="Proteomes" id="UP001189429">
    <property type="component" value="Unassembled WGS sequence"/>
</dbReference>
<evidence type="ECO:0000313" key="3">
    <source>
        <dbReference type="Proteomes" id="UP001189429"/>
    </source>
</evidence>
<dbReference type="EMBL" id="CAUYUJ010007836">
    <property type="protein sequence ID" value="CAK0822112.1"/>
    <property type="molecule type" value="Genomic_DNA"/>
</dbReference>
<gene>
    <name evidence="2" type="ORF">PCOR1329_LOCUS23213</name>
</gene>
<keyword evidence="3" id="KW-1185">Reference proteome</keyword>
<proteinExistence type="predicted"/>
<name>A0ABN9RT37_9DINO</name>
<feature type="non-terminal residue" evidence="2">
    <location>
        <position position="704"/>
    </location>
</feature>
<feature type="region of interest" description="Disordered" evidence="1">
    <location>
        <begin position="114"/>
        <end position="133"/>
    </location>
</feature>
<comment type="caution">
    <text evidence="2">The sequence shown here is derived from an EMBL/GenBank/DDBJ whole genome shotgun (WGS) entry which is preliminary data.</text>
</comment>
<sequence length="704" mass="75343">ALARQGSAMATLPPGAFAFVQYDDPADTGLWHERLIMGWISGAEYVVMTPDGGVFIEQLDSANRDLSGVRFSPVTGGLPAGFAGARLYRFAAQPAGADLAALLAEGASHARVERQARGLAQPPGAGAAGGPGGVAPVVAPAPLPAAPPPAAPGAPPPPPPAPRLAPASGCWVFDVPGATHSVGQEFMYPAGALDFGGRVFVTVGGGITTGPFVAADADLDARAAERQLFLMRGEPRLLPRRQPAEPAPFTSDALLLRKDARMEIRLKGGFMASHERCLVESRVPASSRSAHEHKVVSKALELAHAVDWVNLANLTCMEHLNRRRQLLEEARKSDPDKPNFEGTHYFLGEDNTGSGTLAAPSLRSHVAGEFAKDAAIEKPPGCRPPPGHVRPPGCLSDLSPLPLLDKQEADFAGAGRARSGQRRRCICRDVPSDVNDSLTGLNALYGCERSSVSAPTVAQRITRRRLPRAARTARQDFPDVFNMSPREVASELLGSRLDYQGSVTSVVPHCADALSLPPAGRQPVSLRGFLDSDAAHTPSHFQELLAEPEVRQARREGGPVRPYMDEVLKKDRSQYVRFWGQLASSSVLTTTSTRKASVTPFFVAKKTDKIRLAFDCREANQHLKHPPFTEIAAAESLSALGAPEGRQLYSACADIQCAFYQRGDIGDLRQYFCLPKVSRAEALRAGIPVKDPNYSSDFVYPATQ</sequence>
<dbReference type="PANTHER" id="PTHR48125:SF12">
    <property type="entry name" value="AT HOOK TRANSCRIPTION FACTOR FAMILY-RELATED"/>
    <property type="match status" value="1"/>
</dbReference>
<evidence type="ECO:0000313" key="2">
    <source>
        <dbReference type="EMBL" id="CAK0822112.1"/>
    </source>
</evidence>
<accession>A0ABN9RT37</accession>
<evidence type="ECO:0000256" key="1">
    <source>
        <dbReference type="SAM" id="MobiDB-lite"/>
    </source>
</evidence>
<dbReference type="PANTHER" id="PTHR48125">
    <property type="entry name" value="LP07818P1"/>
    <property type="match status" value="1"/>
</dbReference>